<feature type="domain" description="DUF3048" evidence="3">
    <location>
        <begin position="217"/>
        <end position="320"/>
    </location>
</feature>
<dbReference type="AlphaFoldDB" id="A0A2T0BAI5"/>
<evidence type="ECO:0000256" key="1">
    <source>
        <dbReference type="SAM" id="SignalP"/>
    </source>
</evidence>
<sequence>MKKLISLFLCLPLMIFSSCSKSSEKKTNIKNQDPAAKVEEEYFSPYTGEKITKETYNKIPFMVIIENSKDARPQSGLINADIVYETMAEGGIPRFIALYHKEDSEKIGPVRSARPYFLDIAIENKLPFAHCGYSEEAKERIEKENLPSLNEFKYGNAYWRDKNRIYEHSLYTSSSKLRGLIKEKNISITPKSSLKFNKDYWQTNNLPAAASATLKLNKYYTTSYIYKNGLYYKYISSDQCLNREDSAPLTASNIIIQITDITLQKDGLHLDIKLIGEGEAYIISNGKFVKCKWFKKDSNSNTILLDEQNKEIPLSPGKTWWNIIDKKSQIEIK</sequence>
<dbReference type="InterPro" id="IPR021416">
    <property type="entry name" value="DUF3048_N"/>
</dbReference>
<reference evidence="4 5" key="1">
    <citation type="submission" date="2018-03" db="EMBL/GenBank/DDBJ databases">
        <title>Genome sequence of Clostridium liquoris DSM 100320.</title>
        <authorList>
            <person name="Poehlein A."/>
            <person name="Daniel R."/>
        </authorList>
    </citation>
    <scope>NUCLEOTIDE SEQUENCE [LARGE SCALE GENOMIC DNA]</scope>
    <source>
        <strain evidence="4 5">DSM 100320</strain>
    </source>
</reference>
<dbReference type="Pfam" id="PF11258">
    <property type="entry name" value="DUF3048"/>
    <property type="match status" value="1"/>
</dbReference>
<feature type="signal peptide" evidence="1">
    <location>
        <begin position="1"/>
        <end position="22"/>
    </location>
</feature>
<feature type="chain" id="PRO_5015504383" evidence="1">
    <location>
        <begin position="23"/>
        <end position="333"/>
    </location>
</feature>
<dbReference type="Gene3D" id="3.50.90.10">
    <property type="entry name" value="YerB-like"/>
    <property type="match status" value="1"/>
</dbReference>
<evidence type="ECO:0000313" key="4">
    <source>
        <dbReference type="EMBL" id="PRR80852.1"/>
    </source>
</evidence>
<dbReference type="SUPFAM" id="SSF159774">
    <property type="entry name" value="YerB-like"/>
    <property type="match status" value="1"/>
</dbReference>
<proteinExistence type="predicted"/>
<evidence type="ECO:0000313" key="5">
    <source>
        <dbReference type="Proteomes" id="UP000239706"/>
    </source>
</evidence>
<evidence type="ECO:0000259" key="3">
    <source>
        <dbReference type="Pfam" id="PF17479"/>
    </source>
</evidence>
<comment type="caution">
    <text evidence="4">The sequence shown here is derived from an EMBL/GenBank/DDBJ whole genome shotgun (WGS) entry which is preliminary data.</text>
</comment>
<dbReference type="InterPro" id="IPR035328">
    <property type="entry name" value="DUF3048_C"/>
</dbReference>
<organism evidence="4 5">
    <name type="scientific">Clostridium liquoris</name>
    <dbReference type="NCBI Taxonomy" id="1289519"/>
    <lineage>
        <taxon>Bacteria</taxon>
        <taxon>Bacillati</taxon>
        <taxon>Bacillota</taxon>
        <taxon>Clostridia</taxon>
        <taxon>Eubacteriales</taxon>
        <taxon>Clostridiaceae</taxon>
        <taxon>Clostridium</taxon>
    </lineage>
</organism>
<gene>
    <name evidence="4" type="primary">yerB</name>
    <name evidence="4" type="ORF">CLLI_00370</name>
</gene>
<dbReference type="RefSeq" id="WP_170063610.1">
    <property type="nucleotide sequence ID" value="NZ_PVXO01000002.1"/>
</dbReference>
<protein>
    <submittedName>
        <fullName evidence="4">Putative lipoprotein YerB</fullName>
    </submittedName>
</protein>
<evidence type="ECO:0000259" key="2">
    <source>
        <dbReference type="Pfam" id="PF11258"/>
    </source>
</evidence>
<keyword evidence="4" id="KW-0449">Lipoprotein</keyword>
<name>A0A2T0BAI5_9CLOT</name>
<dbReference type="Proteomes" id="UP000239706">
    <property type="component" value="Unassembled WGS sequence"/>
</dbReference>
<dbReference type="PROSITE" id="PS51257">
    <property type="entry name" value="PROKAR_LIPOPROTEIN"/>
    <property type="match status" value="1"/>
</dbReference>
<keyword evidence="5" id="KW-1185">Reference proteome</keyword>
<keyword evidence="1" id="KW-0732">Signal</keyword>
<feature type="domain" description="DUF3048" evidence="2">
    <location>
        <begin position="47"/>
        <end position="186"/>
    </location>
</feature>
<dbReference type="EMBL" id="PVXO01000002">
    <property type="protein sequence ID" value="PRR80852.1"/>
    <property type="molecule type" value="Genomic_DNA"/>
</dbReference>
<accession>A0A2T0BAI5</accession>
<dbReference type="InterPro" id="IPR023158">
    <property type="entry name" value="YerB-like_sf"/>
</dbReference>
<dbReference type="Pfam" id="PF17479">
    <property type="entry name" value="DUF3048_C"/>
    <property type="match status" value="1"/>
</dbReference>